<proteinExistence type="predicted"/>
<keyword evidence="3" id="KW-1185">Reference proteome</keyword>
<feature type="non-terminal residue" evidence="2">
    <location>
        <position position="1"/>
    </location>
</feature>
<feature type="non-terminal residue" evidence="2">
    <location>
        <position position="114"/>
    </location>
</feature>
<dbReference type="Proteomes" id="UP000824469">
    <property type="component" value="Unassembled WGS sequence"/>
</dbReference>
<organism evidence="2 3">
    <name type="scientific">Taxus chinensis</name>
    <name type="common">Chinese yew</name>
    <name type="synonym">Taxus wallichiana var. chinensis</name>
    <dbReference type="NCBI Taxonomy" id="29808"/>
    <lineage>
        <taxon>Eukaryota</taxon>
        <taxon>Viridiplantae</taxon>
        <taxon>Streptophyta</taxon>
        <taxon>Embryophyta</taxon>
        <taxon>Tracheophyta</taxon>
        <taxon>Spermatophyta</taxon>
        <taxon>Pinopsida</taxon>
        <taxon>Pinidae</taxon>
        <taxon>Conifers II</taxon>
        <taxon>Cupressales</taxon>
        <taxon>Taxaceae</taxon>
        <taxon>Taxus</taxon>
    </lineage>
</organism>
<feature type="region of interest" description="Disordered" evidence="1">
    <location>
        <begin position="40"/>
        <end position="74"/>
    </location>
</feature>
<dbReference type="AlphaFoldDB" id="A0AA38F9X7"/>
<gene>
    <name evidence="2" type="ORF">KI387_038451</name>
</gene>
<name>A0AA38F9X7_TAXCH</name>
<evidence type="ECO:0000313" key="2">
    <source>
        <dbReference type="EMBL" id="KAH9294863.1"/>
    </source>
</evidence>
<accession>A0AA38F9X7</accession>
<reference evidence="2 3" key="1">
    <citation type="journal article" date="2021" name="Nat. Plants">
        <title>The Taxus genome provides insights into paclitaxel biosynthesis.</title>
        <authorList>
            <person name="Xiong X."/>
            <person name="Gou J."/>
            <person name="Liao Q."/>
            <person name="Li Y."/>
            <person name="Zhou Q."/>
            <person name="Bi G."/>
            <person name="Li C."/>
            <person name="Du R."/>
            <person name="Wang X."/>
            <person name="Sun T."/>
            <person name="Guo L."/>
            <person name="Liang H."/>
            <person name="Lu P."/>
            <person name="Wu Y."/>
            <person name="Zhang Z."/>
            <person name="Ro D.K."/>
            <person name="Shang Y."/>
            <person name="Huang S."/>
            <person name="Yan J."/>
        </authorList>
    </citation>
    <scope>NUCLEOTIDE SEQUENCE [LARGE SCALE GENOMIC DNA]</scope>
    <source>
        <strain evidence="2">Ta-2019</strain>
    </source>
</reference>
<comment type="caution">
    <text evidence="2">The sequence shown here is derived from an EMBL/GenBank/DDBJ whole genome shotgun (WGS) entry which is preliminary data.</text>
</comment>
<evidence type="ECO:0000313" key="3">
    <source>
        <dbReference type="Proteomes" id="UP000824469"/>
    </source>
</evidence>
<dbReference type="EMBL" id="JAHRHJ020000011">
    <property type="protein sequence ID" value="KAH9294863.1"/>
    <property type="molecule type" value="Genomic_DNA"/>
</dbReference>
<sequence length="114" mass="12445">LAIVLRIINHLAGGAKRLKWAGGAHLVTVVYCSSLEVQAGSTTQDKTDDQKTPLLPVKIGNNEPHDSNTLTDGIRRSDPYVLTHRMTSVTILANLLPIGTSYFFKCSGDDLQQR</sequence>
<protein>
    <submittedName>
        <fullName evidence="2">Uncharacterized protein</fullName>
    </submittedName>
</protein>
<evidence type="ECO:0000256" key="1">
    <source>
        <dbReference type="SAM" id="MobiDB-lite"/>
    </source>
</evidence>